<dbReference type="Gene3D" id="1.10.287.1490">
    <property type="match status" value="1"/>
</dbReference>
<dbReference type="SUPFAM" id="SSF158791">
    <property type="entry name" value="MgtE N-terminal domain-like"/>
    <property type="match status" value="1"/>
</dbReference>
<accession>A0A399R5K4</accession>
<dbReference type="EMBL" id="QWFX01000016">
    <property type="protein sequence ID" value="RIJ26906.1"/>
    <property type="molecule type" value="Genomic_DNA"/>
</dbReference>
<evidence type="ECO:0000313" key="2">
    <source>
        <dbReference type="EMBL" id="RIJ26906.1"/>
    </source>
</evidence>
<proteinExistence type="predicted"/>
<keyword evidence="3" id="KW-1185">Reference proteome</keyword>
<name>A0A399R5K4_9PROT</name>
<evidence type="ECO:0008006" key="4">
    <source>
        <dbReference type="Google" id="ProtNLM"/>
    </source>
</evidence>
<dbReference type="AlphaFoldDB" id="A0A399R5K4"/>
<dbReference type="Proteomes" id="UP000266385">
    <property type="component" value="Unassembled WGS sequence"/>
</dbReference>
<keyword evidence="1" id="KW-0175">Coiled coil</keyword>
<comment type="caution">
    <text evidence="2">The sequence shown here is derived from an EMBL/GenBank/DDBJ whole genome shotgun (WGS) entry which is preliminary data.</text>
</comment>
<feature type="coiled-coil region" evidence="1">
    <location>
        <begin position="77"/>
        <end position="121"/>
    </location>
</feature>
<evidence type="ECO:0000256" key="1">
    <source>
        <dbReference type="SAM" id="Coils"/>
    </source>
</evidence>
<dbReference type="OrthoDB" id="9791432at2"/>
<dbReference type="RefSeq" id="WP_119377799.1">
    <property type="nucleotide sequence ID" value="NZ_QWFX01000016.1"/>
</dbReference>
<protein>
    <recommendedName>
        <fullName evidence="4">Magnesium transporter MgtE intracellular domain-containing protein</fullName>
    </recommendedName>
</protein>
<sequence length="207" mass="22272">MATGNTRTHVLITLGVLFTIGGASRILPHAFAAAENTAPAEHGEGAPEKGEIISAGYDLDSLEDDTPGRVCFTGEAAAALEKDQEAIDRRAEAIQEQELELQARQIDLDRKAQELQALQATLEDRWRQMSAEADQDVEHLAQMYAAMKADQAAPIFDQMDPGFAAGFLRLMPSDQAGGILASMDTSKAYVVSVKLASLNDDIRAAQD</sequence>
<gene>
    <name evidence="2" type="ORF">D1223_18425</name>
</gene>
<evidence type="ECO:0000313" key="3">
    <source>
        <dbReference type="Proteomes" id="UP000266385"/>
    </source>
</evidence>
<reference evidence="2 3" key="1">
    <citation type="submission" date="2018-08" db="EMBL/GenBank/DDBJ databases">
        <title>Henriciella mobilis sp. nov., isolated from seawater.</title>
        <authorList>
            <person name="Cheng H."/>
            <person name="Wu Y.-H."/>
            <person name="Xu X.-W."/>
            <person name="Guo L.-L."/>
        </authorList>
    </citation>
    <scope>NUCLEOTIDE SEQUENCE [LARGE SCALE GENOMIC DNA]</scope>
    <source>
        <strain evidence="2 3">JN25</strain>
    </source>
</reference>
<organism evidence="2 3">
    <name type="scientific">Henriciella mobilis</name>
    <dbReference type="NCBI Taxonomy" id="2305467"/>
    <lineage>
        <taxon>Bacteria</taxon>
        <taxon>Pseudomonadati</taxon>
        <taxon>Pseudomonadota</taxon>
        <taxon>Alphaproteobacteria</taxon>
        <taxon>Hyphomonadales</taxon>
        <taxon>Hyphomonadaceae</taxon>
        <taxon>Henriciella</taxon>
    </lineage>
</organism>